<evidence type="ECO:0000256" key="1">
    <source>
        <dbReference type="ARBA" id="ARBA00022533"/>
    </source>
</evidence>
<dbReference type="Gene3D" id="3.30.70.100">
    <property type="match status" value="1"/>
</dbReference>
<feature type="domain" description="Phosphofructokinase" evidence="6">
    <location>
        <begin position="208"/>
        <end position="288"/>
    </location>
</feature>
<keyword evidence="8" id="KW-1185">Reference proteome</keyword>
<name>A0A5N5M8X8_9ROSI</name>
<reference evidence="8" key="1">
    <citation type="journal article" date="2019" name="Gigascience">
        <title>De novo genome assembly of the endangered Acer yangbiense, a plant species with extremely small populations endemic to Yunnan Province, China.</title>
        <authorList>
            <person name="Yang J."/>
            <person name="Wariss H.M."/>
            <person name="Tao L."/>
            <person name="Zhang R."/>
            <person name="Yun Q."/>
            <person name="Hollingsworth P."/>
            <person name="Dao Z."/>
            <person name="Luo G."/>
            <person name="Guo H."/>
            <person name="Ma Y."/>
            <person name="Sun W."/>
        </authorList>
    </citation>
    <scope>NUCLEOTIDE SEQUENCE [LARGE SCALE GENOMIC DNA]</scope>
    <source>
        <strain evidence="8">cv. br00</strain>
    </source>
</reference>
<evidence type="ECO:0000256" key="3">
    <source>
        <dbReference type="ARBA" id="ARBA00022723"/>
    </source>
</evidence>
<dbReference type="UniPathway" id="UPA00109">
    <property type="reaction ID" value="UER00182"/>
</dbReference>
<dbReference type="PANTHER" id="PTHR45770">
    <property type="entry name" value="ATP-DEPENDENT 6-PHOSPHOFRUCTOKINASE 1"/>
    <property type="match status" value="1"/>
</dbReference>
<dbReference type="AlphaFoldDB" id="A0A5N5M8X8"/>
<organism evidence="7 8">
    <name type="scientific">Salix brachista</name>
    <dbReference type="NCBI Taxonomy" id="2182728"/>
    <lineage>
        <taxon>Eukaryota</taxon>
        <taxon>Viridiplantae</taxon>
        <taxon>Streptophyta</taxon>
        <taxon>Embryophyta</taxon>
        <taxon>Tracheophyta</taxon>
        <taxon>Spermatophyta</taxon>
        <taxon>Magnoliopsida</taxon>
        <taxon>eudicotyledons</taxon>
        <taxon>Gunneridae</taxon>
        <taxon>Pentapetalae</taxon>
        <taxon>rosids</taxon>
        <taxon>fabids</taxon>
        <taxon>Malpighiales</taxon>
        <taxon>Salicaceae</taxon>
        <taxon>Saliceae</taxon>
        <taxon>Salix</taxon>
    </lineage>
</organism>
<evidence type="ECO:0000256" key="5">
    <source>
        <dbReference type="ARBA" id="ARBA00022842"/>
    </source>
</evidence>
<evidence type="ECO:0000313" key="8">
    <source>
        <dbReference type="Proteomes" id="UP000326939"/>
    </source>
</evidence>
<evidence type="ECO:0000259" key="6">
    <source>
        <dbReference type="Pfam" id="PF00365"/>
    </source>
</evidence>
<dbReference type="Gene3D" id="3.40.50.450">
    <property type="match status" value="1"/>
</dbReference>
<dbReference type="InterPro" id="IPR050929">
    <property type="entry name" value="PFKA"/>
</dbReference>
<proteinExistence type="predicted"/>
<gene>
    <name evidence="7" type="ORF">DKX38_008766</name>
</gene>
<dbReference type="GO" id="GO:0003872">
    <property type="term" value="F:6-phosphofructokinase activity"/>
    <property type="evidence" value="ECO:0007669"/>
    <property type="project" value="InterPro"/>
</dbReference>
<dbReference type="Proteomes" id="UP000326939">
    <property type="component" value="Chromosome 6"/>
</dbReference>
<dbReference type="InterPro" id="IPR035966">
    <property type="entry name" value="PKF_sf"/>
</dbReference>
<dbReference type="Pfam" id="PF00365">
    <property type="entry name" value="PFK"/>
    <property type="match status" value="1"/>
</dbReference>
<accession>A0A5N5M8X8</accession>
<keyword evidence="3" id="KW-0479">Metal-binding</keyword>
<dbReference type="EMBL" id="VDCV01000006">
    <property type="protein sequence ID" value="KAB5551455.1"/>
    <property type="molecule type" value="Genomic_DNA"/>
</dbReference>
<keyword evidence="2" id="KW-0808">Transferase</keyword>
<keyword evidence="5" id="KW-0460">Magnesium</keyword>
<evidence type="ECO:0000313" key="7">
    <source>
        <dbReference type="EMBL" id="KAB5551455.1"/>
    </source>
</evidence>
<dbReference type="GO" id="GO:0046872">
    <property type="term" value="F:metal ion binding"/>
    <property type="evidence" value="ECO:0007669"/>
    <property type="project" value="UniProtKB-KW"/>
</dbReference>
<keyword evidence="4" id="KW-0418">Kinase</keyword>
<keyword evidence="1" id="KW-0021">Allosteric enzyme</keyword>
<comment type="caution">
    <text evidence="7">The sequence shown here is derived from an EMBL/GenBank/DDBJ whole genome shotgun (WGS) entry which is preliminary data.</text>
</comment>
<dbReference type="InterPro" id="IPR000023">
    <property type="entry name" value="Phosphofructokinase_dom"/>
</dbReference>
<sequence length="290" mass="31205">MMDCYDNSDFVVIANYGVAGIVNQVIVFKVQMACGKSRVKARTVVAKACGVNSLALQGDDRIVVSGDGIDAAHLTYCLRKKVGHADIISIKLMQQKSETILSQSHFDGLSSKPSGGKSFVPPTSSLLHSQSEVVLRHIILDLYADREALSSHWQTTGLVHAGKSYFKPRDIKAAIVTWGDWTLIHSLCRTSGGGFDLNKIADAIERQVGGDGAMRGAVKISDEIHRRKLNIAVIGIPKRVDNDRGIIDRSFGFQGAVELAQQASHAAHIEAESAANGIGLVRLMGRSTAT</sequence>
<protein>
    <recommendedName>
        <fullName evidence="6">Phosphofructokinase domain-containing protein</fullName>
    </recommendedName>
</protein>
<evidence type="ECO:0000256" key="2">
    <source>
        <dbReference type="ARBA" id="ARBA00022679"/>
    </source>
</evidence>
<evidence type="ECO:0000256" key="4">
    <source>
        <dbReference type="ARBA" id="ARBA00022777"/>
    </source>
</evidence>
<dbReference type="SUPFAM" id="SSF53784">
    <property type="entry name" value="Phosphofructokinase"/>
    <property type="match status" value="1"/>
</dbReference>